<keyword evidence="7" id="KW-1185">Reference proteome</keyword>
<comment type="similarity">
    <text evidence="3">Belongs to the ScpA family.</text>
</comment>
<comment type="caution">
    <text evidence="5">The sequence shown here is derived from an EMBL/GenBank/DDBJ whole genome shotgun (WGS) entry which is preliminary data.</text>
</comment>
<evidence type="ECO:0000256" key="3">
    <source>
        <dbReference type="HAMAP-Rule" id="MF_01805"/>
    </source>
</evidence>
<dbReference type="Proteomes" id="UP000077280">
    <property type="component" value="Unassembled WGS sequence"/>
</dbReference>
<comment type="function">
    <text evidence="3">Participates in chromosomal partition during cell division. May act via the formation of a condensin-like complex containing Smc and ScpB that pull DNA away from mid-cell into both cell halves.</text>
</comment>
<dbReference type="AlphaFoldDB" id="A0A176TLR2"/>
<dbReference type="GO" id="GO:0005737">
    <property type="term" value="C:cytoplasm"/>
    <property type="evidence" value="ECO:0007669"/>
    <property type="project" value="UniProtKB-SubCell"/>
</dbReference>
<keyword evidence="3" id="KW-0131">Cell cycle</keyword>
<keyword evidence="3" id="KW-0963">Cytoplasm</keyword>
<comment type="subcellular location">
    <subcellularLocation>
        <location evidence="3">Cytoplasm</location>
    </subcellularLocation>
    <text evidence="3">Associated with two foci at the outer edges of the nucleoid region in young cells, and at four foci within both cell halves in older cells.</text>
</comment>
<evidence type="ECO:0000256" key="1">
    <source>
        <dbReference type="ARBA" id="ARBA00022829"/>
    </source>
</evidence>
<dbReference type="RefSeq" id="WP_057782276.1">
    <property type="nucleotide sequence ID" value="NZ_BJWE01000001.1"/>
</dbReference>
<dbReference type="GeneID" id="93383077"/>
<proteinExistence type="inferred from homology"/>
<dbReference type="GO" id="GO:0006260">
    <property type="term" value="P:DNA replication"/>
    <property type="evidence" value="ECO:0007669"/>
    <property type="project" value="UniProtKB-UniRule"/>
</dbReference>
<accession>A0A176TLR2</accession>
<dbReference type="OrthoDB" id="9811016at2"/>
<dbReference type="Proteomes" id="UP001275867">
    <property type="component" value="Unassembled WGS sequence"/>
</dbReference>
<dbReference type="Gene3D" id="6.10.250.2410">
    <property type="match status" value="1"/>
</dbReference>
<keyword evidence="4" id="KW-0175">Coiled coil</keyword>
<evidence type="ECO:0000256" key="2">
    <source>
        <dbReference type="ARBA" id="ARBA00044777"/>
    </source>
</evidence>
<sequence length="257" mass="29549">MKNKNTDHLETLPNVKINDFEGPLDLLLHLIKQAKMDIYDIQISEITSQYLAYLHRNQQLQLDIAGEYLIMAATLMKIKSKLLLPTEFNSEDDSEENSDPRLDLVTQLVEYQKYQQAAKELQDQERKRDQYYTREESAVPQGMKLAHLAPGLTLKVLQQAFQKVLIRQENAQPIHRTVAEDSISIVERTHYIKRSLQGHPDGIIFDSLFETSVSVSGVVVTFMAMLEMVKKRQLTFQQDDQLGTIKLFNLGEVEDGK</sequence>
<name>A0A176TLR2_9LACO</name>
<dbReference type="EMBL" id="WERX01000004">
    <property type="protein sequence ID" value="MDV7693683.1"/>
    <property type="molecule type" value="Genomic_DNA"/>
</dbReference>
<keyword evidence="3" id="KW-0132">Cell division</keyword>
<organism evidence="5 8">
    <name type="scientific">Pediococcus parvulus</name>
    <dbReference type="NCBI Taxonomy" id="54062"/>
    <lineage>
        <taxon>Bacteria</taxon>
        <taxon>Bacillati</taxon>
        <taxon>Bacillota</taxon>
        <taxon>Bacilli</taxon>
        <taxon>Lactobacillales</taxon>
        <taxon>Lactobacillaceae</taxon>
        <taxon>Pediococcus</taxon>
    </lineage>
</organism>
<evidence type="ECO:0000313" key="8">
    <source>
        <dbReference type="Proteomes" id="UP001275867"/>
    </source>
</evidence>
<evidence type="ECO:0000256" key="4">
    <source>
        <dbReference type="SAM" id="Coils"/>
    </source>
</evidence>
<evidence type="ECO:0000313" key="6">
    <source>
        <dbReference type="EMBL" id="OAD64883.1"/>
    </source>
</evidence>
<protein>
    <recommendedName>
        <fullName evidence="2 3">Segregation and condensation protein A</fullName>
    </recommendedName>
</protein>
<dbReference type="PANTHER" id="PTHR33969:SF2">
    <property type="entry name" value="SEGREGATION AND CONDENSATION PROTEIN A"/>
    <property type="match status" value="1"/>
</dbReference>
<feature type="coiled-coil region" evidence="4">
    <location>
        <begin position="104"/>
        <end position="134"/>
    </location>
</feature>
<comment type="subunit">
    <text evidence="3">Component of a cohesin-like complex composed of ScpA, ScpB and the Smc homodimer, in which ScpA and ScpB bind to the head domain of Smc. The presence of the three proteins is required for the association of the complex with DNA.</text>
</comment>
<gene>
    <name evidence="3" type="primary">scpA</name>
    <name evidence="6" type="ORF">A7K95_02395</name>
    <name evidence="5" type="ORF">GA842_02070</name>
</gene>
<dbReference type="EMBL" id="LXND01000020">
    <property type="protein sequence ID" value="OAD64883.1"/>
    <property type="molecule type" value="Genomic_DNA"/>
</dbReference>
<reference evidence="6 7" key="1">
    <citation type="submission" date="2016-05" db="EMBL/GenBank/DDBJ databases">
        <title>Draft genome sequence of Pediococcus parvulus 2.6, a probiotic beta-glucan producer strain.</title>
        <authorList>
            <person name="Mohedano M.L."/>
            <person name="Perez-Ramos A."/>
            <person name="Duenas M.T."/>
            <person name="Lamontanara A."/>
            <person name="Orru L."/>
            <person name="Spano G."/>
            <person name="Capozzi V."/>
            <person name="Lopez P."/>
        </authorList>
    </citation>
    <scope>NUCLEOTIDE SEQUENCE [LARGE SCALE GENOMIC DNA]</scope>
    <source>
        <strain evidence="6 7">2.6</strain>
    </source>
</reference>
<dbReference type="InterPro" id="IPR003768">
    <property type="entry name" value="ScpA"/>
</dbReference>
<dbReference type="HAMAP" id="MF_01805">
    <property type="entry name" value="ScpA"/>
    <property type="match status" value="1"/>
</dbReference>
<evidence type="ECO:0000313" key="7">
    <source>
        <dbReference type="Proteomes" id="UP000077280"/>
    </source>
</evidence>
<keyword evidence="1 3" id="KW-0159">Chromosome partition</keyword>
<dbReference type="GO" id="GO:0051301">
    <property type="term" value="P:cell division"/>
    <property type="evidence" value="ECO:0007669"/>
    <property type="project" value="UniProtKB-KW"/>
</dbReference>
<reference evidence="5" key="2">
    <citation type="submission" date="2019-10" db="EMBL/GenBank/DDBJ databases">
        <title>Malate fermentation in French cider.</title>
        <authorList>
            <person name="Cousin F.J."/>
            <person name="Medina Fernandez S."/>
            <person name="Misery B."/>
            <person name="Laplace J.-M."/>
            <person name="Cretenet M."/>
        </authorList>
    </citation>
    <scope>NUCLEOTIDE SEQUENCE</scope>
    <source>
        <strain evidence="5">UCMA15901</strain>
    </source>
</reference>
<dbReference type="PANTHER" id="PTHR33969">
    <property type="entry name" value="SEGREGATION AND CONDENSATION PROTEIN A"/>
    <property type="match status" value="1"/>
</dbReference>
<dbReference type="GO" id="GO:0007059">
    <property type="term" value="P:chromosome segregation"/>
    <property type="evidence" value="ECO:0007669"/>
    <property type="project" value="UniProtKB-UniRule"/>
</dbReference>
<dbReference type="Pfam" id="PF02616">
    <property type="entry name" value="SMC_ScpA"/>
    <property type="match status" value="1"/>
</dbReference>
<evidence type="ECO:0000313" key="5">
    <source>
        <dbReference type="EMBL" id="MDV7693683.1"/>
    </source>
</evidence>